<reference evidence="2" key="1">
    <citation type="journal article" date="2023" name="G3 (Bethesda)">
        <title>A reference genome for the long-term kleptoplast-retaining sea slug Elysia crispata morphotype clarki.</title>
        <authorList>
            <person name="Eastman K.E."/>
            <person name="Pendleton A.L."/>
            <person name="Shaikh M.A."/>
            <person name="Suttiyut T."/>
            <person name="Ogas R."/>
            <person name="Tomko P."/>
            <person name="Gavelis G."/>
            <person name="Widhalm J.R."/>
            <person name="Wisecaver J.H."/>
        </authorList>
    </citation>
    <scope>NUCLEOTIDE SEQUENCE</scope>
    <source>
        <strain evidence="2">ECLA1</strain>
    </source>
</reference>
<dbReference type="AlphaFoldDB" id="A0AAE1ARD3"/>
<sequence length="188" mass="21298">MSSLTLYVEVEQVVSLRSRLEPCHAPVRRLVSSGATETRDATAWQGEILKESIGPELLQLSDVPPQPALTGPNPTTRRSNRNRARDLLTIRAELYNLSSISGFMTSEKPFYMPNWHGLRNQSRIHLKSPSEELRDAQRTENSGRSKQRELWQSLRQVGTSTFYQSNTHGSHGALEPWFDTLHDTSITI</sequence>
<evidence type="ECO:0000313" key="3">
    <source>
        <dbReference type="Proteomes" id="UP001283361"/>
    </source>
</evidence>
<feature type="region of interest" description="Disordered" evidence="1">
    <location>
        <begin position="128"/>
        <end position="149"/>
    </location>
</feature>
<evidence type="ECO:0000313" key="2">
    <source>
        <dbReference type="EMBL" id="KAK3792483.1"/>
    </source>
</evidence>
<evidence type="ECO:0000256" key="1">
    <source>
        <dbReference type="SAM" id="MobiDB-lite"/>
    </source>
</evidence>
<accession>A0AAE1ARD3</accession>
<dbReference type="EMBL" id="JAWDGP010001372">
    <property type="protein sequence ID" value="KAK3792483.1"/>
    <property type="molecule type" value="Genomic_DNA"/>
</dbReference>
<proteinExistence type="predicted"/>
<protein>
    <submittedName>
        <fullName evidence="2">Uncharacterized protein</fullName>
    </submittedName>
</protein>
<dbReference type="Proteomes" id="UP001283361">
    <property type="component" value="Unassembled WGS sequence"/>
</dbReference>
<gene>
    <name evidence="2" type="ORF">RRG08_049182</name>
</gene>
<keyword evidence="3" id="KW-1185">Reference proteome</keyword>
<feature type="region of interest" description="Disordered" evidence="1">
    <location>
        <begin position="60"/>
        <end position="83"/>
    </location>
</feature>
<comment type="caution">
    <text evidence="2">The sequence shown here is derived from an EMBL/GenBank/DDBJ whole genome shotgun (WGS) entry which is preliminary data.</text>
</comment>
<organism evidence="2 3">
    <name type="scientific">Elysia crispata</name>
    <name type="common">lettuce slug</name>
    <dbReference type="NCBI Taxonomy" id="231223"/>
    <lineage>
        <taxon>Eukaryota</taxon>
        <taxon>Metazoa</taxon>
        <taxon>Spiralia</taxon>
        <taxon>Lophotrochozoa</taxon>
        <taxon>Mollusca</taxon>
        <taxon>Gastropoda</taxon>
        <taxon>Heterobranchia</taxon>
        <taxon>Euthyneura</taxon>
        <taxon>Panpulmonata</taxon>
        <taxon>Sacoglossa</taxon>
        <taxon>Placobranchoidea</taxon>
        <taxon>Plakobranchidae</taxon>
        <taxon>Elysia</taxon>
    </lineage>
</organism>
<name>A0AAE1ARD3_9GAST</name>